<accession>A0A1F8FA39</accession>
<evidence type="ECO:0000313" key="2">
    <source>
        <dbReference type="Proteomes" id="UP000178908"/>
    </source>
</evidence>
<proteinExistence type="predicted"/>
<name>A0A1F8FA39_9BACT</name>
<dbReference type="AlphaFoldDB" id="A0A1F8FA39"/>
<organism evidence="1 2">
    <name type="scientific">Candidatus Yanofskybacteria bacterium RIFCSPHIGHO2_02_FULL_39_10</name>
    <dbReference type="NCBI Taxonomy" id="1802674"/>
    <lineage>
        <taxon>Bacteria</taxon>
        <taxon>Candidatus Yanofskyibacteriota</taxon>
    </lineage>
</organism>
<reference evidence="1 2" key="1">
    <citation type="journal article" date="2016" name="Nat. Commun.">
        <title>Thousands of microbial genomes shed light on interconnected biogeochemical processes in an aquifer system.</title>
        <authorList>
            <person name="Anantharaman K."/>
            <person name="Brown C.T."/>
            <person name="Hug L.A."/>
            <person name="Sharon I."/>
            <person name="Castelle C.J."/>
            <person name="Probst A.J."/>
            <person name="Thomas B.C."/>
            <person name="Singh A."/>
            <person name="Wilkins M.J."/>
            <person name="Karaoz U."/>
            <person name="Brodie E.L."/>
            <person name="Williams K.H."/>
            <person name="Hubbard S.S."/>
            <person name="Banfield J.F."/>
        </authorList>
    </citation>
    <scope>NUCLEOTIDE SEQUENCE [LARGE SCALE GENOMIC DNA]</scope>
</reference>
<evidence type="ECO:0000313" key="1">
    <source>
        <dbReference type="EMBL" id="OGN09126.1"/>
    </source>
</evidence>
<gene>
    <name evidence="1" type="ORF">A3C61_00985</name>
</gene>
<dbReference type="EMBL" id="MGJO01000031">
    <property type="protein sequence ID" value="OGN09126.1"/>
    <property type="molecule type" value="Genomic_DNA"/>
</dbReference>
<dbReference type="Proteomes" id="UP000178908">
    <property type="component" value="Unassembled WGS sequence"/>
</dbReference>
<comment type="caution">
    <text evidence="1">The sequence shown here is derived from an EMBL/GenBank/DDBJ whole genome shotgun (WGS) entry which is preliminary data.</text>
</comment>
<sequence>MASQNLVRRVGVGSFVSRRPEMRSVNDRTLQESIRSLKDSSDELDGLNDSLRKALDLPTDRVKGLMARCLHFIVPKSFYPSLPDGMVRFMAEEYDVLEQIGSLQRRNVNNTQDALRNLAIASMAKKEEIDGLMSDIKRAKEENWDARQLQQYVAERAEVDIYDEIGKLFDSEFDILGDEEREIRKTQLLDQLESNTVIAQELIGVMRTTCSAGLSVLHRAVGHYFDYVTVYRPVAVIRDAAKALTDTNKGMYVAKDAVMTTFKASVDAIRKSVKAAQLVSNYSLVSGDMSKMLDEAHGLINADTKALASSLPKQKTLPVIEVVSVEAGPEKAVPAN</sequence>
<protein>
    <submittedName>
        <fullName evidence="1">Uncharacterized protein</fullName>
    </submittedName>
</protein>